<feature type="compositionally biased region" description="Low complexity" evidence="1">
    <location>
        <begin position="474"/>
        <end position="513"/>
    </location>
</feature>
<feature type="signal peptide" evidence="2">
    <location>
        <begin position="1"/>
        <end position="27"/>
    </location>
</feature>
<feature type="domain" description="SLH" evidence="3">
    <location>
        <begin position="150"/>
        <end position="209"/>
    </location>
</feature>
<evidence type="ECO:0000313" key="5">
    <source>
        <dbReference type="Proteomes" id="UP000219252"/>
    </source>
</evidence>
<sequence length="522" mass="55542">MTLKNKLFTTSAAVTLVASAIVPVASAAEFQDADQIKDWAKDAIEALVNDEVLQGDENGNFNPTGVVTRATGAEILYKAKKLSTEGTEDFSDVDNEDWFYEAVVATAQAGIFEGNDQGQFNPNDILTREQAATVIVRAFELEGEADLSEFADADQVSNWAKEAVEIAVANGVIKGDGTSLNPGDGVSRQEMALMVHRVLEKQVETPEPESAPIVESVTLNSYDEIVIEFKEAIGTEVDASKITVAGFEGNEAKDLTDTHFTTTVEENKLTLTANEDVQFATSSEGNGDEEVNLISFAEGAVLSVGTEETAVEMAALDIAEGTVEEDGKLSGVKFTDNAAPVLVSAEEVSNTDVTLTFSEEIVVTGEVAPLFSTNEIVGLSTDASEDTENTLTVTFEDAWKNSETVLEDVTIEFASTEEIYIADAEGNKVATAEITGVQEFVEELPELVETPETPEVPVEEETPEAPGEGETEGTPESPEAVEPTETPEAPEAVEPTETPEAPEAVEPTETPVADETPANPAV</sequence>
<dbReference type="RefSeq" id="WP_097147695.1">
    <property type="nucleotide sequence ID" value="NZ_OBQC01000001.1"/>
</dbReference>
<gene>
    <name evidence="4" type="ORF">SAMN05877842_101127</name>
</gene>
<evidence type="ECO:0000256" key="1">
    <source>
        <dbReference type="SAM" id="MobiDB-lite"/>
    </source>
</evidence>
<feature type="chain" id="PRO_5012538219" evidence="2">
    <location>
        <begin position="28"/>
        <end position="522"/>
    </location>
</feature>
<accession>A0A285U0C9</accession>
<feature type="domain" description="SLH" evidence="3">
    <location>
        <begin position="86"/>
        <end position="149"/>
    </location>
</feature>
<evidence type="ECO:0000313" key="4">
    <source>
        <dbReference type="EMBL" id="SOC34848.1"/>
    </source>
</evidence>
<dbReference type="AlphaFoldDB" id="A0A285U0C9"/>
<protein>
    <submittedName>
        <fullName evidence="4">S-layer family protein</fullName>
    </submittedName>
</protein>
<dbReference type="OrthoDB" id="2353502at2"/>
<organism evidence="4 5">
    <name type="scientific">Ureibacillus acetophenoni</name>
    <dbReference type="NCBI Taxonomy" id="614649"/>
    <lineage>
        <taxon>Bacteria</taxon>
        <taxon>Bacillati</taxon>
        <taxon>Bacillota</taxon>
        <taxon>Bacilli</taxon>
        <taxon>Bacillales</taxon>
        <taxon>Caryophanaceae</taxon>
        <taxon>Ureibacillus</taxon>
    </lineage>
</organism>
<reference evidence="5" key="1">
    <citation type="submission" date="2017-08" db="EMBL/GenBank/DDBJ databases">
        <authorList>
            <person name="Varghese N."/>
            <person name="Submissions S."/>
        </authorList>
    </citation>
    <scope>NUCLEOTIDE SEQUENCE [LARGE SCALE GENOMIC DNA]</scope>
    <source>
        <strain evidence="5">JC23</strain>
    </source>
</reference>
<proteinExistence type="predicted"/>
<keyword evidence="5" id="KW-1185">Reference proteome</keyword>
<feature type="region of interest" description="Disordered" evidence="1">
    <location>
        <begin position="446"/>
        <end position="522"/>
    </location>
</feature>
<feature type="compositionally biased region" description="Low complexity" evidence="1">
    <location>
        <begin position="447"/>
        <end position="456"/>
    </location>
</feature>
<keyword evidence="2" id="KW-0732">Signal</keyword>
<dbReference type="InterPro" id="IPR001119">
    <property type="entry name" value="SLH_dom"/>
</dbReference>
<dbReference type="PROSITE" id="PS51272">
    <property type="entry name" value="SLH"/>
    <property type="match status" value="3"/>
</dbReference>
<evidence type="ECO:0000256" key="2">
    <source>
        <dbReference type="SAM" id="SignalP"/>
    </source>
</evidence>
<dbReference type="EMBL" id="OBQC01000001">
    <property type="protein sequence ID" value="SOC34848.1"/>
    <property type="molecule type" value="Genomic_DNA"/>
</dbReference>
<dbReference type="Pfam" id="PF00395">
    <property type="entry name" value="SLH"/>
    <property type="match status" value="3"/>
</dbReference>
<feature type="compositionally biased region" description="Acidic residues" evidence="1">
    <location>
        <begin position="457"/>
        <end position="473"/>
    </location>
</feature>
<dbReference type="Proteomes" id="UP000219252">
    <property type="component" value="Unassembled WGS sequence"/>
</dbReference>
<dbReference type="PANTHER" id="PTHR43308">
    <property type="entry name" value="OUTER MEMBRANE PROTEIN ALPHA-RELATED"/>
    <property type="match status" value="1"/>
</dbReference>
<dbReference type="PANTHER" id="PTHR43308:SF1">
    <property type="entry name" value="OUTER MEMBRANE PROTEIN ALPHA"/>
    <property type="match status" value="1"/>
</dbReference>
<evidence type="ECO:0000259" key="3">
    <source>
        <dbReference type="PROSITE" id="PS51272"/>
    </source>
</evidence>
<dbReference type="InterPro" id="IPR051465">
    <property type="entry name" value="Cell_Envelope_Struct_Comp"/>
</dbReference>
<feature type="domain" description="SLH" evidence="3">
    <location>
        <begin position="27"/>
        <end position="85"/>
    </location>
</feature>
<name>A0A285U0C9_9BACL</name>